<dbReference type="InterPro" id="IPR000782">
    <property type="entry name" value="FAS1_domain"/>
</dbReference>
<sequence length="186" mass="20586">MPSNEALGNCYLIYLLQDNKTLITVEGGEYMNVEDRTKNGRICVIHQLLYQIPTKTAYKYISEDRNVSTFLLLASKAQDLDTFKGPNMTVLVPDNAAFSKLAPGVLQNITSNPELLKGVLSNHMADEVFFTEGLTHLRKFTAKSGTSFPVDIKEREVYIGSAKIINADVSILNGVVQIIDTVLVET</sequence>
<dbReference type="EMBL" id="CACVKT020002337">
    <property type="protein sequence ID" value="CAC5377368.1"/>
    <property type="molecule type" value="Genomic_DNA"/>
</dbReference>
<reference evidence="2 3" key="1">
    <citation type="submission" date="2020-06" db="EMBL/GenBank/DDBJ databases">
        <authorList>
            <person name="Li R."/>
            <person name="Bekaert M."/>
        </authorList>
    </citation>
    <scope>NUCLEOTIDE SEQUENCE [LARGE SCALE GENOMIC DNA]</scope>
    <source>
        <strain evidence="3">wild</strain>
    </source>
</reference>
<dbReference type="SMART" id="SM00554">
    <property type="entry name" value="FAS1"/>
    <property type="match status" value="1"/>
</dbReference>
<dbReference type="PROSITE" id="PS50213">
    <property type="entry name" value="FAS1"/>
    <property type="match status" value="1"/>
</dbReference>
<dbReference type="Gene3D" id="2.30.180.10">
    <property type="entry name" value="FAS1 domain"/>
    <property type="match status" value="1"/>
</dbReference>
<protein>
    <recommendedName>
        <fullName evidence="1">FAS1 domain-containing protein</fullName>
    </recommendedName>
</protein>
<dbReference type="Pfam" id="PF02469">
    <property type="entry name" value="Fasciclin"/>
    <property type="match status" value="1"/>
</dbReference>
<name>A0A6J8B0H8_MYTCO</name>
<dbReference type="AlphaFoldDB" id="A0A6J8B0H8"/>
<evidence type="ECO:0000259" key="1">
    <source>
        <dbReference type="PROSITE" id="PS50213"/>
    </source>
</evidence>
<organism evidence="2 3">
    <name type="scientific">Mytilus coruscus</name>
    <name type="common">Sea mussel</name>
    <dbReference type="NCBI Taxonomy" id="42192"/>
    <lineage>
        <taxon>Eukaryota</taxon>
        <taxon>Metazoa</taxon>
        <taxon>Spiralia</taxon>
        <taxon>Lophotrochozoa</taxon>
        <taxon>Mollusca</taxon>
        <taxon>Bivalvia</taxon>
        <taxon>Autobranchia</taxon>
        <taxon>Pteriomorphia</taxon>
        <taxon>Mytilida</taxon>
        <taxon>Mytiloidea</taxon>
        <taxon>Mytilidae</taxon>
        <taxon>Mytilinae</taxon>
        <taxon>Mytilus</taxon>
    </lineage>
</organism>
<dbReference type="Proteomes" id="UP000507470">
    <property type="component" value="Unassembled WGS sequence"/>
</dbReference>
<feature type="domain" description="FAS1" evidence="1">
    <location>
        <begin position="54"/>
        <end position="183"/>
    </location>
</feature>
<evidence type="ECO:0000313" key="3">
    <source>
        <dbReference type="Proteomes" id="UP000507470"/>
    </source>
</evidence>
<gene>
    <name evidence="2" type="ORF">MCOR_13688</name>
</gene>
<dbReference type="SUPFAM" id="SSF82153">
    <property type="entry name" value="FAS1 domain"/>
    <property type="match status" value="1"/>
</dbReference>
<dbReference type="InterPro" id="IPR036378">
    <property type="entry name" value="FAS1_dom_sf"/>
</dbReference>
<dbReference type="OrthoDB" id="286301at2759"/>
<dbReference type="PANTHER" id="PTHR10900:SF77">
    <property type="entry name" value="FI19380P1"/>
    <property type="match status" value="1"/>
</dbReference>
<dbReference type="PANTHER" id="PTHR10900">
    <property type="entry name" value="PERIOSTIN-RELATED"/>
    <property type="match status" value="1"/>
</dbReference>
<proteinExistence type="predicted"/>
<dbReference type="InterPro" id="IPR050904">
    <property type="entry name" value="Adhesion/Biosynth-related"/>
</dbReference>
<evidence type="ECO:0000313" key="2">
    <source>
        <dbReference type="EMBL" id="CAC5377368.1"/>
    </source>
</evidence>
<keyword evidence="3" id="KW-1185">Reference proteome</keyword>
<accession>A0A6J8B0H8</accession>